<accession>A0A2V5L228</accession>
<sequence>MIATHTHVEVEASRVIYQHINTACREPCSVQRRKQMRVVDSLSTAVAAALTESKTMARTLKRRAEDVLAYFERSETSNGPTKAINVRLEHLWGSALGFRSLANCVAKSLQKSCRIQPDPCHTLYSEAPENATPDERRRVRYLNLYLSAFPGTDPRLSETAVVPSTDRRQCSPTSCERRRTESRRQGIDPRPYPGLARVPVSARGDHFTAHSPMACPLGTGSWRARQPHIREG</sequence>
<protein>
    <recommendedName>
        <fullName evidence="2">Transposase IS204/IS1001/IS1096/IS1165 DDE domain-containing protein</fullName>
    </recommendedName>
</protein>
<dbReference type="RefSeq" id="WP_110503225.1">
    <property type="nucleotide sequence ID" value="NZ_QJVD01000067.1"/>
</dbReference>
<proteinExistence type="predicted"/>
<comment type="caution">
    <text evidence="3">The sequence shown here is derived from an EMBL/GenBank/DDBJ whole genome shotgun (WGS) entry which is preliminary data.</text>
</comment>
<dbReference type="EMBL" id="QJVD01000067">
    <property type="protein sequence ID" value="PYI64184.1"/>
    <property type="molecule type" value="Genomic_DNA"/>
</dbReference>
<dbReference type="Proteomes" id="UP000247832">
    <property type="component" value="Unassembled WGS sequence"/>
</dbReference>
<feature type="domain" description="Transposase IS204/IS1001/IS1096/IS1165 DDE" evidence="2">
    <location>
        <begin position="18"/>
        <end position="105"/>
    </location>
</feature>
<evidence type="ECO:0000313" key="4">
    <source>
        <dbReference type="Proteomes" id="UP000247832"/>
    </source>
</evidence>
<gene>
    <name evidence="3" type="ORF">CVV68_22570</name>
</gene>
<evidence type="ECO:0000313" key="3">
    <source>
        <dbReference type="EMBL" id="PYI64184.1"/>
    </source>
</evidence>
<feature type="region of interest" description="Disordered" evidence="1">
    <location>
        <begin position="156"/>
        <end position="194"/>
    </location>
</feature>
<feature type="region of interest" description="Disordered" evidence="1">
    <location>
        <begin position="211"/>
        <end position="232"/>
    </location>
</feature>
<keyword evidence="4" id="KW-1185">Reference proteome</keyword>
<dbReference type="InterPro" id="IPR002560">
    <property type="entry name" value="Transposase_DDE"/>
</dbReference>
<organism evidence="3 4">
    <name type="scientific">Arthrobacter livingstonensis</name>
    <dbReference type="NCBI Taxonomy" id="670078"/>
    <lineage>
        <taxon>Bacteria</taxon>
        <taxon>Bacillati</taxon>
        <taxon>Actinomycetota</taxon>
        <taxon>Actinomycetes</taxon>
        <taxon>Micrococcales</taxon>
        <taxon>Micrococcaceae</taxon>
        <taxon>Arthrobacter</taxon>
    </lineage>
</organism>
<dbReference type="OrthoDB" id="3255666at2"/>
<evidence type="ECO:0000256" key="1">
    <source>
        <dbReference type="SAM" id="MobiDB-lite"/>
    </source>
</evidence>
<dbReference type="Pfam" id="PF01610">
    <property type="entry name" value="DDE_Tnp_ISL3"/>
    <property type="match status" value="1"/>
</dbReference>
<dbReference type="AlphaFoldDB" id="A0A2V5L228"/>
<name>A0A2V5L228_9MICC</name>
<feature type="compositionally biased region" description="Basic and acidic residues" evidence="1">
    <location>
        <begin position="165"/>
        <end position="187"/>
    </location>
</feature>
<reference evidence="3 4" key="1">
    <citation type="submission" date="2018-05" db="EMBL/GenBank/DDBJ databases">
        <title>Genetic diversity of glacier-inhabiting Cryobacterium bacteria in China and description of Cryobacterium mengkeensis sp. nov. and Arthrobacter glacialis sp. nov.</title>
        <authorList>
            <person name="Liu Q."/>
            <person name="Xin Y.-H."/>
        </authorList>
    </citation>
    <scope>NUCLEOTIDE SEQUENCE [LARGE SCALE GENOMIC DNA]</scope>
    <source>
        <strain evidence="3 4">LI2</strain>
    </source>
</reference>
<evidence type="ECO:0000259" key="2">
    <source>
        <dbReference type="Pfam" id="PF01610"/>
    </source>
</evidence>